<dbReference type="GO" id="GO:0004499">
    <property type="term" value="F:N,N-dimethylaniline monooxygenase activity"/>
    <property type="evidence" value="ECO:0007669"/>
    <property type="project" value="InterPro"/>
</dbReference>
<dbReference type="GO" id="GO:0050660">
    <property type="term" value="F:flavin adenine dinucleotide binding"/>
    <property type="evidence" value="ECO:0007669"/>
    <property type="project" value="InterPro"/>
</dbReference>
<keyword evidence="5 10" id="KW-0274">FAD</keyword>
<sequence>MQQQHQQVIVVGAGPSGLAVAACLGLNSIPYVLLERDDCYAPIWKKKSYDRLNLHLAKQFCELPDMSFSPKSPTYLSKNEFVQYLDEYVTRFHISPVYRRSVELAEFDEESKLWHVKVRKVGGGDDGVFEEFTSTYLVVASGETANAFIPEVEGLADFQGEVIHSTQYKNGKEFEKKSVLVVGSGNSGMEIALDLANFGAKTSIVVRSPTHVLSRGMAYIGLVLFGYLPFHLVDSFVAVLSKLRCGDLSKYGIKRPDETPFLMKEKYSKYPVIDVGTIKKIKSGEIQVLPAMKSVRGGQAEFENGKSHPFDVIIFATGFKRSTCIWLKGDDYLLNEEGLPKPHFPDHWKGEKGLYCCGLSRRGLYGICLDAKSIADDINKSRLNTK</sequence>
<dbReference type="InterPro" id="IPR020946">
    <property type="entry name" value="Flavin_mOase-like"/>
</dbReference>
<dbReference type="PRINTS" id="PR00368">
    <property type="entry name" value="FADPNR"/>
</dbReference>
<dbReference type="PRINTS" id="PR00469">
    <property type="entry name" value="PNDRDTASEII"/>
</dbReference>
<dbReference type="PIRSF" id="PIRSF000332">
    <property type="entry name" value="FMO"/>
    <property type="match status" value="1"/>
</dbReference>
<keyword evidence="7 10" id="KW-0560">Oxidoreductase</keyword>
<dbReference type="Gene3D" id="3.50.50.60">
    <property type="entry name" value="FAD/NAD(P)-binding domain"/>
    <property type="match status" value="1"/>
</dbReference>
<dbReference type="AlphaFoldDB" id="A0A7N0T3Y8"/>
<accession>A0A7N0T3Y8</accession>
<evidence type="ECO:0000256" key="6">
    <source>
        <dbReference type="ARBA" id="ARBA00022857"/>
    </source>
</evidence>
<name>A0A7N0T3Y8_KALFE</name>
<evidence type="ECO:0000256" key="2">
    <source>
        <dbReference type="ARBA" id="ARBA00004814"/>
    </source>
</evidence>
<dbReference type="PANTHER" id="PTHR43539:SF42">
    <property type="entry name" value="OS01G0273800 PROTEIN"/>
    <property type="match status" value="1"/>
</dbReference>
<dbReference type="Gramene" id="Kaladp0021s0026.1.v1.1">
    <property type="protein sequence ID" value="Kaladp0021s0026.1.v1.1"/>
    <property type="gene ID" value="Kaladp0021s0026.v1.1"/>
</dbReference>
<dbReference type="PANTHER" id="PTHR43539">
    <property type="entry name" value="FLAVIN-BINDING MONOOXYGENASE-LIKE PROTEIN (AFU_ORTHOLOGUE AFUA_4G09220)"/>
    <property type="match status" value="1"/>
</dbReference>
<dbReference type="InterPro" id="IPR036188">
    <property type="entry name" value="FAD/NAD-bd_sf"/>
</dbReference>
<comment type="catalytic activity">
    <reaction evidence="9">
        <text>indole-3-pyruvate + NADPH + O2 + H(+) = (indol-3-yl)acetate + CO2 + NADP(+) + H2O</text>
        <dbReference type="Rhea" id="RHEA:34331"/>
        <dbReference type="ChEBI" id="CHEBI:15377"/>
        <dbReference type="ChEBI" id="CHEBI:15378"/>
        <dbReference type="ChEBI" id="CHEBI:15379"/>
        <dbReference type="ChEBI" id="CHEBI:16526"/>
        <dbReference type="ChEBI" id="CHEBI:17640"/>
        <dbReference type="ChEBI" id="CHEBI:30854"/>
        <dbReference type="ChEBI" id="CHEBI:57783"/>
        <dbReference type="ChEBI" id="CHEBI:58349"/>
        <dbReference type="EC" id="1.14.13.168"/>
    </reaction>
</comment>
<dbReference type="GO" id="GO:0103075">
    <property type="term" value="F:indole-3-pyruvate monooxygenase activity"/>
    <property type="evidence" value="ECO:0007669"/>
    <property type="project" value="UniProtKB-EC"/>
</dbReference>
<comment type="cofactor">
    <cofactor evidence="1 10">
        <name>FAD</name>
        <dbReference type="ChEBI" id="CHEBI:57692"/>
    </cofactor>
</comment>
<evidence type="ECO:0000256" key="10">
    <source>
        <dbReference type="RuleBase" id="RU361177"/>
    </source>
</evidence>
<dbReference type="GO" id="GO:0050661">
    <property type="term" value="F:NADP binding"/>
    <property type="evidence" value="ECO:0007669"/>
    <property type="project" value="InterPro"/>
</dbReference>
<dbReference type="SUPFAM" id="SSF51905">
    <property type="entry name" value="FAD/NAD(P)-binding domain"/>
    <property type="match status" value="1"/>
</dbReference>
<dbReference type="EnsemblPlants" id="Kaladp0021s0026.1.v1.1">
    <property type="protein sequence ID" value="Kaladp0021s0026.1.v1.1"/>
    <property type="gene ID" value="Kaladp0021s0026.v1.1"/>
</dbReference>
<dbReference type="InterPro" id="IPR050982">
    <property type="entry name" value="Auxin_biosynth/cation_transpt"/>
</dbReference>
<evidence type="ECO:0000256" key="8">
    <source>
        <dbReference type="ARBA" id="ARBA00023070"/>
    </source>
</evidence>
<keyword evidence="8" id="KW-0073">Auxin biosynthesis</keyword>
<evidence type="ECO:0000256" key="4">
    <source>
        <dbReference type="ARBA" id="ARBA00022630"/>
    </source>
</evidence>
<keyword evidence="10" id="KW-0503">Monooxygenase</keyword>
<evidence type="ECO:0000256" key="9">
    <source>
        <dbReference type="ARBA" id="ARBA00047707"/>
    </source>
</evidence>
<proteinExistence type="inferred from homology"/>
<dbReference type="OMA" id="FFMKVAY"/>
<evidence type="ECO:0000313" key="12">
    <source>
        <dbReference type="Proteomes" id="UP000594263"/>
    </source>
</evidence>
<dbReference type="InterPro" id="IPR036291">
    <property type="entry name" value="NAD(P)-bd_dom_sf"/>
</dbReference>
<evidence type="ECO:0000256" key="3">
    <source>
        <dbReference type="ARBA" id="ARBA00009183"/>
    </source>
</evidence>
<keyword evidence="6" id="KW-0521">NADP</keyword>
<dbReference type="SUPFAM" id="SSF51735">
    <property type="entry name" value="NAD(P)-binding Rossmann-fold domains"/>
    <property type="match status" value="1"/>
</dbReference>
<keyword evidence="4 10" id="KW-0285">Flavoprotein</keyword>
<evidence type="ECO:0000256" key="5">
    <source>
        <dbReference type="ARBA" id="ARBA00022827"/>
    </source>
</evidence>
<dbReference type="EC" id="1.-.-.-" evidence="10"/>
<organism evidence="11 12">
    <name type="scientific">Kalanchoe fedtschenkoi</name>
    <name type="common">Lavender scallops</name>
    <name type="synonym">South American air plant</name>
    <dbReference type="NCBI Taxonomy" id="63787"/>
    <lineage>
        <taxon>Eukaryota</taxon>
        <taxon>Viridiplantae</taxon>
        <taxon>Streptophyta</taxon>
        <taxon>Embryophyta</taxon>
        <taxon>Tracheophyta</taxon>
        <taxon>Spermatophyta</taxon>
        <taxon>Magnoliopsida</taxon>
        <taxon>eudicotyledons</taxon>
        <taxon>Gunneridae</taxon>
        <taxon>Pentapetalae</taxon>
        <taxon>Saxifragales</taxon>
        <taxon>Crassulaceae</taxon>
        <taxon>Kalanchoe</taxon>
    </lineage>
</organism>
<dbReference type="InterPro" id="IPR000960">
    <property type="entry name" value="Flavin_mOase"/>
</dbReference>
<protein>
    <recommendedName>
        <fullName evidence="10">Flavin-containing monooxygenase</fullName>
        <ecNumber evidence="10">1.-.-.-</ecNumber>
    </recommendedName>
</protein>
<evidence type="ECO:0000256" key="7">
    <source>
        <dbReference type="ARBA" id="ARBA00023002"/>
    </source>
</evidence>
<dbReference type="Proteomes" id="UP000594263">
    <property type="component" value="Unplaced"/>
</dbReference>
<evidence type="ECO:0000313" key="11">
    <source>
        <dbReference type="EnsemblPlants" id="Kaladp0021s0026.1.v1.1"/>
    </source>
</evidence>
<dbReference type="Pfam" id="PF00743">
    <property type="entry name" value="FMO-like"/>
    <property type="match status" value="1"/>
</dbReference>
<dbReference type="GO" id="GO:0009851">
    <property type="term" value="P:auxin biosynthetic process"/>
    <property type="evidence" value="ECO:0007669"/>
    <property type="project" value="UniProtKB-KW"/>
</dbReference>
<evidence type="ECO:0000256" key="1">
    <source>
        <dbReference type="ARBA" id="ARBA00001974"/>
    </source>
</evidence>
<reference evidence="11" key="1">
    <citation type="submission" date="2021-01" db="UniProtKB">
        <authorList>
            <consortium name="EnsemblPlants"/>
        </authorList>
    </citation>
    <scope>IDENTIFICATION</scope>
</reference>
<keyword evidence="12" id="KW-1185">Reference proteome</keyword>
<comment type="pathway">
    <text evidence="2">Plant hormone metabolism; auxin biosynthesis.</text>
</comment>
<comment type="similarity">
    <text evidence="3 10">Belongs to the FMO family.</text>
</comment>